<evidence type="ECO:0000313" key="5">
    <source>
        <dbReference type="EMBL" id="KAF2456768.1"/>
    </source>
</evidence>
<gene>
    <name evidence="5" type="ORF">BDY21DRAFT_346043</name>
</gene>
<dbReference type="PANTHER" id="PTHR21686:SF12">
    <property type="entry name" value="DEOXYNUCLEOTIDYLTRANSFERASE TERMINAL-INTERACTING PROTEIN 2"/>
    <property type="match status" value="1"/>
</dbReference>
<dbReference type="GO" id="GO:0006396">
    <property type="term" value="P:RNA processing"/>
    <property type="evidence" value="ECO:0007669"/>
    <property type="project" value="TreeGrafter"/>
</dbReference>
<dbReference type="EMBL" id="MU001682">
    <property type="protein sequence ID" value="KAF2456768.1"/>
    <property type="molecule type" value="Genomic_DNA"/>
</dbReference>
<feature type="domain" description="Fcf2 pre-rRNA processing C-terminal" evidence="4">
    <location>
        <begin position="102"/>
        <end position="196"/>
    </location>
</feature>
<name>A0A6A6NYV7_9PEZI</name>
<dbReference type="OrthoDB" id="427886at2759"/>
<feature type="compositionally biased region" description="Basic and acidic residues" evidence="3">
    <location>
        <begin position="67"/>
        <end position="92"/>
    </location>
</feature>
<proteinExistence type="predicted"/>
<feature type="compositionally biased region" description="Basic residues" evidence="3">
    <location>
        <begin position="205"/>
        <end position="226"/>
    </location>
</feature>
<comment type="subcellular location">
    <subcellularLocation>
        <location evidence="1">Nucleus</location>
        <location evidence="1">Nucleolus</location>
    </subcellularLocation>
</comment>
<dbReference type="InterPro" id="IPR014810">
    <property type="entry name" value="Fcf2_C"/>
</dbReference>
<evidence type="ECO:0000259" key="4">
    <source>
        <dbReference type="Pfam" id="PF08698"/>
    </source>
</evidence>
<evidence type="ECO:0000256" key="3">
    <source>
        <dbReference type="SAM" id="MobiDB-lite"/>
    </source>
</evidence>
<dbReference type="PANTHER" id="PTHR21686">
    <property type="entry name" value="DEOXYNUCLEOTIDYLTRANSFERASE TERMINAL-INTERACTING PROTEIN 2"/>
    <property type="match status" value="1"/>
</dbReference>
<protein>
    <submittedName>
        <fullName evidence="5">Fcf2 pre-rRNA processing-domain-containing protein</fullName>
    </submittedName>
</protein>
<dbReference type="GO" id="GO:0005730">
    <property type="term" value="C:nucleolus"/>
    <property type="evidence" value="ECO:0007669"/>
    <property type="project" value="UniProtKB-SubCell"/>
</dbReference>
<dbReference type="Pfam" id="PF08698">
    <property type="entry name" value="Fcf2"/>
    <property type="match status" value="1"/>
</dbReference>
<dbReference type="InterPro" id="IPR039883">
    <property type="entry name" value="Fcf2/DNTTIP2"/>
</dbReference>
<reference evidence="5" key="1">
    <citation type="journal article" date="2020" name="Stud. Mycol.">
        <title>101 Dothideomycetes genomes: a test case for predicting lifestyles and emergence of pathogens.</title>
        <authorList>
            <person name="Haridas S."/>
            <person name="Albert R."/>
            <person name="Binder M."/>
            <person name="Bloem J."/>
            <person name="Labutti K."/>
            <person name="Salamov A."/>
            <person name="Andreopoulos B."/>
            <person name="Baker S."/>
            <person name="Barry K."/>
            <person name="Bills G."/>
            <person name="Bluhm B."/>
            <person name="Cannon C."/>
            <person name="Castanera R."/>
            <person name="Culley D."/>
            <person name="Daum C."/>
            <person name="Ezra D."/>
            <person name="Gonzalez J."/>
            <person name="Henrissat B."/>
            <person name="Kuo A."/>
            <person name="Liang C."/>
            <person name="Lipzen A."/>
            <person name="Lutzoni F."/>
            <person name="Magnuson J."/>
            <person name="Mondo S."/>
            <person name="Nolan M."/>
            <person name="Ohm R."/>
            <person name="Pangilinan J."/>
            <person name="Park H.-J."/>
            <person name="Ramirez L."/>
            <person name="Alfaro M."/>
            <person name="Sun H."/>
            <person name="Tritt A."/>
            <person name="Yoshinaga Y."/>
            <person name="Zwiers L.-H."/>
            <person name="Turgeon B."/>
            <person name="Goodwin S."/>
            <person name="Spatafora J."/>
            <person name="Crous P."/>
            <person name="Grigoriev I."/>
        </authorList>
    </citation>
    <scope>NUCLEOTIDE SEQUENCE</scope>
    <source>
        <strain evidence="5">ATCC 16933</strain>
    </source>
</reference>
<feature type="region of interest" description="Disordered" evidence="3">
    <location>
        <begin position="67"/>
        <end position="116"/>
    </location>
</feature>
<dbReference type="Proteomes" id="UP000799766">
    <property type="component" value="Unassembled WGS sequence"/>
</dbReference>
<evidence type="ECO:0000256" key="1">
    <source>
        <dbReference type="ARBA" id="ARBA00004604"/>
    </source>
</evidence>
<sequence length="226" mass="26110">MRGKWTLDPGELEELRRLYSDAAESVRQDITTSSRGELAPLASSAVMGAPPPLPPLIRRYLDMDVSRRATKRTQEPKTSSDLRLRKVEDPVAAKKRRQREKHATAGPDWFNLPRTEQTEEAKRDFQLLKMRSVLDPHRHYKKESAKAEMPKYSQRGTLIEGPAEYYTARIPNKERKRTFVEEVLAKEAESGKFKEKFEALQATKRSGKKEHYKALRAKRASNFKRS</sequence>
<feature type="region of interest" description="Disordered" evidence="3">
    <location>
        <begin position="29"/>
        <end position="52"/>
    </location>
</feature>
<organism evidence="5 6">
    <name type="scientific">Lineolata rhizophorae</name>
    <dbReference type="NCBI Taxonomy" id="578093"/>
    <lineage>
        <taxon>Eukaryota</taxon>
        <taxon>Fungi</taxon>
        <taxon>Dikarya</taxon>
        <taxon>Ascomycota</taxon>
        <taxon>Pezizomycotina</taxon>
        <taxon>Dothideomycetes</taxon>
        <taxon>Dothideomycetes incertae sedis</taxon>
        <taxon>Lineolatales</taxon>
        <taxon>Lineolataceae</taxon>
        <taxon>Lineolata</taxon>
    </lineage>
</organism>
<keyword evidence="6" id="KW-1185">Reference proteome</keyword>
<accession>A0A6A6NYV7</accession>
<dbReference type="GO" id="GO:0003723">
    <property type="term" value="F:RNA binding"/>
    <property type="evidence" value="ECO:0007669"/>
    <property type="project" value="TreeGrafter"/>
</dbReference>
<evidence type="ECO:0000313" key="6">
    <source>
        <dbReference type="Proteomes" id="UP000799766"/>
    </source>
</evidence>
<dbReference type="AlphaFoldDB" id="A0A6A6NYV7"/>
<feature type="region of interest" description="Disordered" evidence="3">
    <location>
        <begin position="204"/>
        <end position="226"/>
    </location>
</feature>
<keyword evidence="2" id="KW-0539">Nucleus</keyword>
<evidence type="ECO:0000256" key="2">
    <source>
        <dbReference type="ARBA" id="ARBA00023242"/>
    </source>
</evidence>